<keyword evidence="3" id="KW-0560">Oxidoreductase</keyword>
<dbReference type="InterPro" id="IPR036396">
    <property type="entry name" value="Cyt_P450_sf"/>
</dbReference>
<evidence type="ECO:0000313" key="5">
    <source>
        <dbReference type="Proteomes" id="UP000759298"/>
    </source>
</evidence>
<dbReference type="Proteomes" id="UP000759298">
    <property type="component" value="Unassembled WGS sequence"/>
</dbReference>
<evidence type="ECO:0000256" key="3">
    <source>
        <dbReference type="RuleBase" id="RU000461"/>
    </source>
</evidence>
<keyword evidence="3" id="KW-0479">Metal-binding</keyword>
<keyword evidence="3" id="KW-0503">Monooxygenase</keyword>
<keyword evidence="5" id="KW-1185">Reference proteome</keyword>
<proteinExistence type="inferred from homology"/>
<dbReference type="PROSITE" id="PS00086">
    <property type="entry name" value="CYTOCHROME_P450"/>
    <property type="match status" value="1"/>
</dbReference>
<comment type="similarity">
    <text evidence="2 3">Belongs to the cytochrome P450 family.</text>
</comment>
<evidence type="ECO:0000256" key="1">
    <source>
        <dbReference type="ARBA" id="ARBA00001971"/>
    </source>
</evidence>
<name>A0ABS7PCX3_9SPHN</name>
<dbReference type="Gene3D" id="1.10.630.10">
    <property type="entry name" value="Cytochrome P450"/>
    <property type="match status" value="1"/>
</dbReference>
<evidence type="ECO:0000313" key="4">
    <source>
        <dbReference type="EMBL" id="MBY8336919.1"/>
    </source>
</evidence>
<protein>
    <submittedName>
        <fullName evidence="4">Cytochrome P450</fullName>
    </submittedName>
</protein>
<dbReference type="InterPro" id="IPR017972">
    <property type="entry name" value="Cyt_P450_CS"/>
</dbReference>
<sequence length="419" mass="45248">MPTAVSVPGYRFRPTPPSLLDMLRHGVADLAAVIPATILEEPAVQLPGPGAPLVVADPELVRELLGNRAGNFARNRMMRRLFRRTWGTGLAAAEGKSWQAQRRAAAPFFRPAAIAAQAEGFTRATDDVLVEYADGGSVELASLARRIVARVVFGQLVAAGDEADADEIAHLMPEYVALVAAFGTADLAPLPESWIDGLRGLHNARSTTRIAAISHAIAAARKDKERSDDLIDMLAPVGPVEDNIRGLLPAAMDSTAAGLTWALYCLATMPDWQSRCPESGPDTLRPFVREVLRLFPPGPHLVRTAAMDDALGGHRVRKGQTIVASIYAMHRHRAHWHNPDSFDPSRFGPGAPRQVAYLPFGTGERMCIAAQFAELEILTIAHRIAGRFRIEVEERPAVSLKVATRPVGGVPARLVPRGT</sequence>
<keyword evidence="3" id="KW-0408">Iron</keyword>
<dbReference type="PANTHER" id="PTHR24305:SF166">
    <property type="entry name" value="CYTOCHROME P450 12A4, MITOCHONDRIAL-RELATED"/>
    <property type="match status" value="1"/>
</dbReference>
<dbReference type="PANTHER" id="PTHR24305">
    <property type="entry name" value="CYTOCHROME P450"/>
    <property type="match status" value="1"/>
</dbReference>
<dbReference type="InterPro" id="IPR002401">
    <property type="entry name" value="Cyt_P450_E_grp-I"/>
</dbReference>
<organism evidence="4 5">
    <name type="scientific">Alteriqipengyuania abyssalis</name>
    <dbReference type="NCBI Taxonomy" id="2860200"/>
    <lineage>
        <taxon>Bacteria</taxon>
        <taxon>Pseudomonadati</taxon>
        <taxon>Pseudomonadota</taxon>
        <taxon>Alphaproteobacteria</taxon>
        <taxon>Sphingomonadales</taxon>
        <taxon>Erythrobacteraceae</taxon>
        <taxon>Alteriqipengyuania</taxon>
    </lineage>
</organism>
<comment type="caution">
    <text evidence="4">The sequence shown here is derived from an EMBL/GenBank/DDBJ whole genome shotgun (WGS) entry which is preliminary data.</text>
</comment>
<dbReference type="InterPro" id="IPR001128">
    <property type="entry name" value="Cyt_P450"/>
</dbReference>
<dbReference type="EMBL" id="JAHWXP010000002">
    <property type="protein sequence ID" value="MBY8336919.1"/>
    <property type="molecule type" value="Genomic_DNA"/>
</dbReference>
<dbReference type="Pfam" id="PF00067">
    <property type="entry name" value="p450"/>
    <property type="match status" value="2"/>
</dbReference>
<dbReference type="PRINTS" id="PR00463">
    <property type="entry name" value="EP450I"/>
</dbReference>
<keyword evidence="3" id="KW-0349">Heme</keyword>
<reference evidence="4 5" key="1">
    <citation type="submission" date="2021-07" db="EMBL/GenBank/DDBJ databases">
        <title>Alteriqipengyuania abyssalis NZ-12B nov, sp.nov isolated from deep sea sponge in pacific ocean.</title>
        <authorList>
            <person name="Tareen S."/>
            <person name="Wink J."/>
        </authorList>
    </citation>
    <scope>NUCLEOTIDE SEQUENCE [LARGE SCALE GENOMIC DNA]</scope>
    <source>
        <strain evidence="4 5">NZ-12B</strain>
    </source>
</reference>
<dbReference type="PRINTS" id="PR00385">
    <property type="entry name" value="P450"/>
</dbReference>
<dbReference type="InterPro" id="IPR050121">
    <property type="entry name" value="Cytochrome_P450_monoxygenase"/>
</dbReference>
<gene>
    <name evidence="4" type="ORF">KYN89_07640</name>
</gene>
<dbReference type="SUPFAM" id="SSF48264">
    <property type="entry name" value="Cytochrome P450"/>
    <property type="match status" value="1"/>
</dbReference>
<comment type="cofactor">
    <cofactor evidence="1">
        <name>heme</name>
        <dbReference type="ChEBI" id="CHEBI:30413"/>
    </cofactor>
</comment>
<dbReference type="RefSeq" id="WP_222824519.1">
    <property type="nucleotide sequence ID" value="NZ_JAHWXP010000002.1"/>
</dbReference>
<evidence type="ECO:0000256" key="2">
    <source>
        <dbReference type="ARBA" id="ARBA00010617"/>
    </source>
</evidence>
<accession>A0ABS7PCX3</accession>